<dbReference type="SUPFAM" id="SSF46689">
    <property type="entry name" value="Homeodomain-like"/>
    <property type="match status" value="1"/>
</dbReference>
<gene>
    <name evidence="5" type="ORF">CKY39_10900</name>
</gene>
<keyword evidence="1" id="KW-0805">Transcription regulation</keyword>
<sequence>MLHPPQTVSIGFVHGILSGVHARGQPLEPFLVEAGIAPGLLGQSDARVTTQQYARLFRVLTERLDDDFIGLLSRPLRRGSFALIARSALGAPTLQVALRRAARTFRLLQDDVVLELVCRAELAGVVVRFTEPSATPTVFLQEVLLRTAWRLMAWIVGGQLPVVRFDFAFGPPAHAGGYGKIFPAPQQFDCELSAFWFDAARLKDVVRRDEAALHVFLADAQAHMIVPRRTDEGIGARVRSHLQHAQPAWPDLVATAAALHVTVSTLQRRLALEGTSFQALKDELRRDTAIQRLSTSTVPLAELADELGFANSSAFQRAFKCWTGSAPGSYRRSGGL</sequence>
<dbReference type="Pfam" id="PF12833">
    <property type="entry name" value="HTH_18"/>
    <property type="match status" value="1"/>
</dbReference>
<dbReference type="SMART" id="SM00342">
    <property type="entry name" value="HTH_ARAC"/>
    <property type="match status" value="1"/>
</dbReference>
<dbReference type="InterPro" id="IPR009057">
    <property type="entry name" value="Homeodomain-like_sf"/>
</dbReference>
<dbReference type="InterPro" id="IPR018060">
    <property type="entry name" value="HTH_AraC"/>
</dbReference>
<protein>
    <submittedName>
        <fullName evidence="5">AraC family transcriptional regulator</fullName>
    </submittedName>
</protein>
<dbReference type="PROSITE" id="PS01124">
    <property type="entry name" value="HTH_ARAC_FAMILY_2"/>
    <property type="match status" value="1"/>
</dbReference>
<dbReference type="Gene3D" id="1.10.10.60">
    <property type="entry name" value="Homeodomain-like"/>
    <property type="match status" value="1"/>
</dbReference>
<feature type="domain" description="HTH araC/xylS-type" evidence="4">
    <location>
        <begin position="232"/>
        <end position="333"/>
    </location>
</feature>
<evidence type="ECO:0000256" key="2">
    <source>
        <dbReference type="ARBA" id="ARBA00023125"/>
    </source>
</evidence>
<dbReference type="AlphaFoldDB" id="A0A250DH38"/>
<dbReference type="KEGG" id="vbo:CKY39_10900"/>
<dbReference type="RefSeq" id="WP_095744451.1">
    <property type="nucleotide sequence ID" value="NZ_CP023284.1"/>
</dbReference>
<keyword evidence="3" id="KW-0804">Transcription</keyword>
<proteinExistence type="predicted"/>
<evidence type="ECO:0000313" key="5">
    <source>
        <dbReference type="EMBL" id="ATA53666.1"/>
    </source>
</evidence>
<dbReference type="Proteomes" id="UP000217154">
    <property type="component" value="Chromosome"/>
</dbReference>
<evidence type="ECO:0000256" key="3">
    <source>
        <dbReference type="ARBA" id="ARBA00023163"/>
    </source>
</evidence>
<name>A0A250DH38_9BURK</name>
<keyword evidence="2" id="KW-0238">DNA-binding</keyword>
<accession>A0A250DH38</accession>
<reference evidence="5 6" key="1">
    <citation type="submission" date="2017-09" db="EMBL/GenBank/DDBJ databases">
        <title>The diverse metabolic capabilities of V. boronicumulans make it an excellent choice for continued studies on novel biodegradation.</title>
        <authorList>
            <person name="Sun S."/>
        </authorList>
    </citation>
    <scope>NUCLEOTIDE SEQUENCE [LARGE SCALE GENOMIC DNA]</scope>
    <source>
        <strain evidence="5 6">J1</strain>
    </source>
</reference>
<dbReference type="GO" id="GO:0005829">
    <property type="term" value="C:cytosol"/>
    <property type="evidence" value="ECO:0007669"/>
    <property type="project" value="TreeGrafter"/>
</dbReference>
<dbReference type="InterPro" id="IPR032687">
    <property type="entry name" value="AraC-type_N"/>
</dbReference>
<dbReference type="GO" id="GO:0003700">
    <property type="term" value="F:DNA-binding transcription factor activity"/>
    <property type="evidence" value="ECO:0007669"/>
    <property type="project" value="InterPro"/>
</dbReference>
<evidence type="ECO:0000313" key="6">
    <source>
        <dbReference type="Proteomes" id="UP000217154"/>
    </source>
</evidence>
<dbReference type="PANTHER" id="PTHR47894">
    <property type="entry name" value="HTH-TYPE TRANSCRIPTIONAL REGULATOR GADX"/>
    <property type="match status" value="1"/>
</dbReference>
<dbReference type="PANTHER" id="PTHR47894:SF1">
    <property type="entry name" value="HTH-TYPE TRANSCRIPTIONAL REGULATOR VQSM"/>
    <property type="match status" value="1"/>
</dbReference>
<dbReference type="EMBL" id="CP023284">
    <property type="protein sequence ID" value="ATA53666.1"/>
    <property type="molecule type" value="Genomic_DNA"/>
</dbReference>
<organism evidence="5 6">
    <name type="scientific">Variovorax boronicumulans</name>
    <dbReference type="NCBI Taxonomy" id="436515"/>
    <lineage>
        <taxon>Bacteria</taxon>
        <taxon>Pseudomonadati</taxon>
        <taxon>Pseudomonadota</taxon>
        <taxon>Betaproteobacteria</taxon>
        <taxon>Burkholderiales</taxon>
        <taxon>Comamonadaceae</taxon>
        <taxon>Variovorax</taxon>
    </lineage>
</organism>
<evidence type="ECO:0000256" key="1">
    <source>
        <dbReference type="ARBA" id="ARBA00023015"/>
    </source>
</evidence>
<evidence type="ECO:0000259" key="4">
    <source>
        <dbReference type="PROSITE" id="PS01124"/>
    </source>
</evidence>
<dbReference type="Pfam" id="PF12625">
    <property type="entry name" value="Arabinose_bd"/>
    <property type="match status" value="1"/>
</dbReference>
<dbReference type="GO" id="GO:0000976">
    <property type="term" value="F:transcription cis-regulatory region binding"/>
    <property type="evidence" value="ECO:0007669"/>
    <property type="project" value="TreeGrafter"/>
</dbReference>